<gene>
    <name evidence="2" type="ORF">LRB_469</name>
    <name evidence="3" type="ORF">SAMN05216431_1024</name>
</gene>
<reference evidence="2" key="1">
    <citation type="submission" date="2014-03" db="EMBL/GenBank/DDBJ databases">
        <authorList>
            <person name="Donnell M.M."/>
        </authorList>
    </citation>
    <scope>NUCLEOTIDE SEQUENCE</scope>
    <source>
        <strain evidence="2">ATCC 27780</strain>
    </source>
</reference>
<dbReference type="EMBL" id="FOCC01000002">
    <property type="protein sequence ID" value="SEM38264.1"/>
    <property type="molecule type" value="Genomic_DNA"/>
</dbReference>
<dbReference type="OrthoDB" id="2305585at2"/>
<dbReference type="AlphaFoldDB" id="A0A1H7XXC9"/>
<feature type="region of interest" description="Disordered" evidence="1">
    <location>
        <begin position="101"/>
        <end position="122"/>
    </location>
</feature>
<sequence>MAKVVKIDGTVLGFPEKNWKLIDSNANVKKFIRNFTEWNDNLLELDENPISLMNFIVDKVPDILEDMLELSKTERKKLDEASFSDQYDVFREMARQFLGIDMGSLNDDGDEVTEDPKKQEEE</sequence>
<reference evidence="2 4" key="2">
    <citation type="journal article" date="2015" name="BMC Microbiol.">
        <title>Lactobacillus ruminis strains cluster according to their mammalian gut source.</title>
        <authorList>
            <person name="O' Donnell M.M."/>
            <person name="Harris H.M."/>
            <person name="Lynch D.B."/>
            <person name="Ross R.P."/>
            <person name="O'Toole P.W."/>
        </authorList>
    </citation>
    <scope>NUCLEOTIDE SEQUENCE [LARGE SCALE GENOMIC DNA]</scope>
    <source>
        <strain evidence="2 4">ATCC 27780</strain>
    </source>
</reference>
<evidence type="ECO:0000313" key="4">
    <source>
        <dbReference type="Proteomes" id="UP000035618"/>
    </source>
</evidence>
<dbReference type="RefSeq" id="WP_052750350.1">
    <property type="nucleotide sequence ID" value="NZ_JABAFM010000001.1"/>
</dbReference>
<dbReference type="Proteomes" id="UP000182089">
    <property type="component" value="Unassembled WGS sequence"/>
</dbReference>
<protein>
    <recommendedName>
        <fullName evidence="6">Phage tail protein</fullName>
    </recommendedName>
</protein>
<evidence type="ECO:0008006" key="6">
    <source>
        <dbReference type="Google" id="ProtNLM"/>
    </source>
</evidence>
<dbReference type="EMBL" id="JHAJ01000022">
    <property type="protein sequence ID" value="KLA47027.1"/>
    <property type="molecule type" value="Genomic_DNA"/>
</dbReference>
<accession>A0A1H7XXC9</accession>
<organism evidence="2 4">
    <name type="scientific">Ligilactobacillus ruminis</name>
    <dbReference type="NCBI Taxonomy" id="1623"/>
    <lineage>
        <taxon>Bacteria</taxon>
        <taxon>Bacillati</taxon>
        <taxon>Bacillota</taxon>
        <taxon>Bacilli</taxon>
        <taxon>Lactobacillales</taxon>
        <taxon>Lactobacillaceae</taxon>
        <taxon>Ligilactobacillus</taxon>
    </lineage>
</organism>
<evidence type="ECO:0000313" key="5">
    <source>
        <dbReference type="Proteomes" id="UP000182089"/>
    </source>
</evidence>
<evidence type="ECO:0000313" key="2">
    <source>
        <dbReference type="EMBL" id="KLA47027.1"/>
    </source>
</evidence>
<proteinExistence type="predicted"/>
<comment type="caution">
    <text evidence="2">The sequence shown here is derived from an EMBL/GenBank/DDBJ whole genome shotgun (WGS) entry which is preliminary data.</text>
</comment>
<name>A0A1H7XXC9_9LACO</name>
<reference evidence="3 5" key="3">
    <citation type="submission" date="2016-10" db="EMBL/GenBank/DDBJ databases">
        <authorList>
            <person name="Varghese N."/>
            <person name="Submissions S."/>
        </authorList>
    </citation>
    <scope>NUCLEOTIDE SEQUENCE [LARGE SCALE GENOMIC DNA]</scope>
    <source>
        <strain evidence="3 5">WC1T17</strain>
    </source>
</reference>
<evidence type="ECO:0000313" key="3">
    <source>
        <dbReference type="EMBL" id="SEM38264.1"/>
    </source>
</evidence>
<dbReference type="Proteomes" id="UP000035618">
    <property type="component" value="Unassembled WGS sequence"/>
</dbReference>
<evidence type="ECO:0000256" key="1">
    <source>
        <dbReference type="SAM" id="MobiDB-lite"/>
    </source>
</evidence>